<keyword evidence="4" id="KW-1185">Reference proteome</keyword>
<feature type="region of interest" description="Disordered" evidence="2">
    <location>
        <begin position="444"/>
        <end position="496"/>
    </location>
</feature>
<name>A0A422P496_TRYRA</name>
<dbReference type="OrthoDB" id="10252174at2759"/>
<feature type="coiled-coil region" evidence="1">
    <location>
        <begin position="276"/>
        <end position="420"/>
    </location>
</feature>
<comment type="caution">
    <text evidence="3">The sequence shown here is derived from an EMBL/GenBank/DDBJ whole genome shotgun (WGS) entry which is preliminary data.</text>
</comment>
<dbReference type="AlphaFoldDB" id="A0A422P496"/>
<protein>
    <submittedName>
        <fullName evidence="3">Centromere protein J</fullName>
    </submittedName>
</protein>
<feature type="region of interest" description="Disordered" evidence="2">
    <location>
        <begin position="1"/>
        <end position="225"/>
    </location>
</feature>
<evidence type="ECO:0000313" key="4">
    <source>
        <dbReference type="Proteomes" id="UP000283634"/>
    </source>
</evidence>
<reference evidence="3 4" key="1">
    <citation type="journal article" date="2018" name="BMC Genomics">
        <title>Genomic comparison of Trypanosoma conorhini and Trypanosoma rangeli to Trypanosoma cruzi strains of high and low virulence.</title>
        <authorList>
            <person name="Bradwell K.R."/>
            <person name="Koparde V.N."/>
            <person name="Matveyev A.V."/>
            <person name="Serrano M.G."/>
            <person name="Alves J.M."/>
            <person name="Parikh H."/>
            <person name="Huang B."/>
            <person name="Lee V."/>
            <person name="Espinosa-Alvarez O."/>
            <person name="Ortiz P.A."/>
            <person name="Costa-Martins A.G."/>
            <person name="Teixeira M.M."/>
            <person name="Buck G.A."/>
        </authorList>
    </citation>
    <scope>NUCLEOTIDE SEQUENCE [LARGE SCALE GENOMIC DNA]</scope>
    <source>
        <strain evidence="3 4">AM80</strain>
    </source>
</reference>
<feature type="compositionally biased region" description="Low complexity" evidence="2">
    <location>
        <begin position="454"/>
        <end position="463"/>
    </location>
</feature>
<dbReference type="RefSeq" id="XP_029242830.1">
    <property type="nucleotide sequence ID" value="XM_029377350.1"/>
</dbReference>
<sequence>MVDTPPPRPVRSQSSSRGVAVAASQRNRPKNAPFKFLRKDEGRLSYTCQPDSPVSGNNHGNQAISSSNNCVSRDSPPSERRGSRSLREAIANDMRKGKNHDPFAAVVIAVPKRTPPPNLAARDEAQDSLDPPILQERRAAQPQVQWQQQQQAAARKLELEIENEVLEPNGDLGITAKPRQHPRSSEDPDRPSEGLGQRFSSNMSLPTPRRGDEYEDVERQRPPQRRYRGEDMVLGNGVSRQSSVHRYLDFVGQEDDYPRSSRNFFSRPQRQVYRSTREEENLVEQLEEELRAAQEERGRYQQLRLQLERDRKRFEDYCIVVEKEIEDERAELDAARASDKWQARKDAKVVEERYKSTLGLLKTERESNKKLTQENELLRQQLEGMTTHMREAQKLQKAETSRLRREIESLTRRNEELLEMTREQQIAALENSSKVAVSVPPLQIAPNAWRHVPSGTSSTGGNSEENHDFLEAHSTVGNSIEKKKRHRLGKEAKTPK</sequence>
<feature type="compositionally biased region" description="Polar residues" evidence="2">
    <location>
        <begin position="46"/>
        <end position="72"/>
    </location>
</feature>
<evidence type="ECO:0000313" key="3">
    <source>
        <dbReference type="EMBL" id="RNF12550.1"/>
    </source>
</evidence>
<proteinExistence type="predicted"/>
<gene>
    <name evidence="3" type="ORF">TraAM80_00266</name>
</gene>
<dbReference type="EMBL" id="MKGL01000004">
    <property type="protein sequence ID" value="RNF12550.1"/>
    <property type="molecule type" value="Genomic_DNA"/>
</dbReference>
<feature type="compositionally biased region" description="Basic and acidic residues" evidence="2">
    <location>
        <begin position="183"/>
        <end position="192"/>
    </location>
</feature>
<keyword evidence="1" id="KW-0175">Coiled coil</keyword>
<evidence type="ECO:0000256" key="2">
    <source>
        <dbReference type="SAM" id="MobiDB-lite"/>
    </source>
</evidence>
<evidence type="ECO:0000256" key="1">
    <source>
        <dbReference type="SAM" id="Coils"/>
    </source>
</evidence>
<accession>A0A422P496</accession>
<feature type="compositionally biased region" description="Low complexity" evidence="2">
    <location>
        <begin position="140"/>
        <end position="154"/>
    </location>
</feature>
<organism evidence="3 4">
    <name type="scientific">Trypanosoma rangeli</name>
    <dbReference type="NCBI Taxonomy" id="5698"/>
    <lineage>
        <taxon>Eukaryota</taxon>
        <taxon>Discoba</taxon>
        <taxon>Euglenozoa</taxon>
        <taxon>Kinetoplastea</taxon>
        <taxon>Metakinetoplastina</taxon>
        <taxon>Trypanosomatida</taxon>
        <taxon>Trypanosomatidae</taxon>
        <taxon>Trypanosoma</taxon>
        <taxon>Herpetosoma</taxon>
    </lineage>
</organism>
<feature type="compositionally biased region" description="Basic and acidic residues" evidence="2">
    <location>
        <begin position="76"/>
        <end position="87"/>
    </location>
</feature>
<dbReference type="Proteomes" id="UP000283634">
    <property type="component" value="Unassembled WGS sequence"/>
</dbReference>
<feature type="compositionally biased region" description="Basic and acidic residues" evidence="2">
    <location>
        <begin position="209"/>
        <end position="225"/>
    </location>
</feature>
<dbReference type="GeneID" id="40324199"/>